<name>A0A8S2U7B7_9BILA</name>
<evidence type="ECO:0000313" key="2">
    <source>
        <dbReference type="EMBL" id="CAF4327063.1"/>
    </source>
</evidence>
<dbReference type="Proteomes" id="UP000677228">
    <property type="component" value="Unassembled WGS sequence"/>
</dbReference>
<sequence>GNAINDVCLQTIVKGSHFHYAQIVCKKHDLVYLAKQENIRCEIANIISLPLVSRVQINHCMEVIIDELCNTDSKFDKLTDYILNNYTEDVYFSSNIWNNFDSIGERSRTNNHLEVIINN</sequence>
<organism evidence="2 3">
    <name type="scientific">Didymodactylos carnosus</name>
    <dbReference type="NCBI Taxonomy" id="1234261"/>
    <lineage>
        <taxon>Eukaryota</taxon>
        <taxon>Metazoa</taxon>
        <taxon>Spiralia</taxon>
        <taxon>Gnathifera</taxon>
        <taxon>Rotifera</taxon>
        <taxon>Eurotatoria</taxon>
        <taxon>Bdelloidea</taxon>
        <taxon>Philodinida</taxon>
        <taxon>Philodinidae</taxon>
        <taxon>Didymodactylos</taxon>
    </lineage>
</organism>
<dbReference type="Proteomes" id="UP000682733">
    <property type="component" value="Unassembled WGS sequence"/>
</dbReference>
<comment type="caution">
    <text evidence="2">The sequence shown here is derived from an EMBL/GenBank/DDBJ whole genome shotgun (WGS) entry which is preliminary data.</text>
</comment>
<accession>A0A8S2U7B7</accession>
<feature type="non-terminal residue" evidence="2">
    <location>
        <position position="1"/>
    </location>
</feature>
<proteinExistence type="predicted"/>
<dbReference type="AlphaFoldDB" id="A0A8S2U7B7"/>
<dbReference type="EMBL" id="CAJNOK010038554">
    <property type="protein sequence ID" value="CAF1538925.1"/>
    <property type="molecule type" value="Genomic_DNA"/>
</dbReference>
<gene>
    <name evidence="1" type="ORF">OVA965_LOCUS38667</name>
    <name evidence="2" type="ORF">TMI583_LOCUS39879</name>
</gene>
<evidence type="ECO:0000313" key="1">
    <source>
        <dbReference type="EMBL" id="CAF1538925.1"/>
    </source>
</evidence>
<reference evidence="2" key="1">
    <citation type="submission" date="2021-02" db="EMBL/GenBank/DDBJ databases">
        <authorList>
            <person name="Nowell W R."/>
        </authorList>
    </citation>
    <scope>NUCLEOTIDE SEQUENCE</scope>
</reference>
<dbReference type="EMBL" id="CAJOBA010060871">
    <property type="protein sequence ID" value="CAF4327063.1"/>
    <property type="molecule type" value="Genomic_DNA"/>
</dbReference>
<protein>
    <submittedName>
        <fullName evidence="2">Uncharacterized protein</fullName>
    </submittedName>
</protein>
<evidence type="ECO:0000313" key="3">
    <source>
        <dbReference type="Proteomes" id="UP000682733"/>
    </source>
</evidence>